<dbReference type="AlphaFoldDB" id="A0A6G1H7G8"/>
<proteinExistence type="predicted"/>
<protein>
    <submittedName>
        <fullName evidence="1">Uncharacterized protein</fullName>
    </submittedName>
</protein>
<dbReference type="EMBL" id="ML977146">
    <property type="protein sequence ID" value="KAF1989105.1"/>
    <property type="molecule type" value="Genomic_DNA"/>
</dbReference>
<keyword evidence="2" id="KW-1185">Reference proteome</keyword>
<organism evidence="1 2">
    <name type="scientific">Aulographum hederae CBS 113979</name>
    <dbReference type="NCBI Taxonomy" id="1176131"/>
    <lineage>
        <taxon>Eukaryota</taxon>
        <taxon>Fungi</taxon>
        <taxon>Dikarya</taxon>
        <taxon>Ascomycota</taxon>
        <taxon>Pezizomycotina</taxon>
        <taxon>Dothideomycetes</taxon>
        <taxon>Pleosporomycetidae</taxon>
        <taxon>Aulographales</taxon>
        <taxon>Aulographaceae</taxon>
    </lineage>
</organism>
<name>A0A6G1H7G8_9PEZI</name>
<accession>A0A6G1H7G8</accession>
<dbReference type="Proteomes" id="UP000800041">
    <property type="component" value="Unassembled WGS sequence"/>
</dbReference>
<reference evidence="1" key="1">
    <citation type="journal article" date="2020" name="Stud. Mycol.">
        <title>101 Dothideomycetes genomes: a test case for predicting lifestyles and emergence of pathogens.</title>
        <authorList>
            <person name="Haridas S."/>
            <person name="Albert R."/>
            <person name="Binder M."/>
            <person name="Bloem J."/>
            <person name="Labutti K."/>
            <person name="Salamov A."/>
            <person name="Andreopoulos B."/>
            <person name="Baker S."/>
            <person name="Barry K."/>
            <person name="Bills G."/>
            <person name="Bluhm B."/>
            <person name="Cannon C."/>
            <person name="Castanera R."/>
            <person name="Culley D."/>
            <person name="Daum C."/>
            <person name="Ezra D."/>
            <person name="Gonzalez J."/>
            <person name="Henrissat B."/>
            <person name="Kuo A."/>
            <person name="Liang C."/>
            <person name="Lipzen A."/>
            <person name="Lutzoni F."/>
            <person name="Magnuson J."/>
            <person name="Mondo S."/>
            <person name="Nolan M."/>
            <person name="Ohm R."/>
            <person name="Pangilinan J."/>
            <person name="Park H.-J."/>
            <person name="Ramirez L."/>
            <person name="Alfaro M."/>
            <person name="Sun H."/>
            <person name="Tritt A."/>
            <person name="Yoshinaga Y."/>
            <person name="Zwiers L.-H."/>
            <person name="Turgeon B."/>
            <person name="Goodwin S."/>
            <person name="Spatafora J."/>
            <person name="Crous P."/>
            <person name="Grigoriev I."/>
        </authorList>
    </citation>
    <scope>NUCLEOTIDE SEQUENCE</scope>
    <source>
        <strain evidence="1">CBS 113979</strain>
    </source>
</reference>
<sequence>MGILFHATTSSSLVLSRVHMLLVGPDRQWRRGEVERKKGGVAVWRSYTRRAVLAGRGRGSTEKGDLCGRRCGEKARCVLIFYPSRQD</sequence>
<evidence type="ECO:0000313" key="2">
    <source>
        <dbReference type="Proteomes" id="UP000800041"/>
    </source>
</evidence>
<evidence type="ECO:0000313" key="1">
    <source>
        <dbReference type="EMBL" id="KAF1989105.1"/>
    </source>
</evidence>
<gene>
    <name evidence="1" type="ORF">K402DRAFT_14255</name>
</gene>